<dbReference type="InterPro" id="IPR050275">
    <property type="entry name" value="PGM_Phosphatase"/>
</dbReference>
<dbReference type="SUPFAM" id="SSF53254">
    <property type="entry name" value="Phosphoglycerate mutase-like"/>
    <property type="match status" value="1"/>
</dbReference>
<dbReference type="PANTHER" id="PTHR48100:SF59">
    <property type="entry name" value="ADENOSYLCOBALAMIN_ALPHA-RIBAZOLE PHOSPHATASE"/>
    <property type="match status" value="1"/>
</dbReference>
<gene>
    <name evidence="2" type="ORF">SAMN04487861_13111</name>
</gene>
<reference evidence="2 3" key="1">
    <citation type="submission" date="2016-10" db="EMBL/GenBank/DDBJ databases">
        <authorList>
            <person name="de Groot N.N."/>
        </authorList>
    </citation>
    <scope>NUCLEOTIDE SEQUENCE [LARGE SCALE GENOMIC DNA]</scope>
    <source>
        <strain evidence="2 3">Z108</strain>
    </source>
</reference>
<sequence>MAGFDSDPLRVYLLRHGEALGNVQGGYYGRTDCPLTAKGCRQAERAGATLRELRAAGSGRDLLLLTSPLERARHTAEIVREAAGLDGAVLVEPDWQEIDFGRWEKRHYQDIAREEPAAWQSLCDDWQAFCYPQGESFRMFAERVIGAWQKWQQAAAREEKDLLVVSHGGVLKVIRLFAEARPWEDFWQLDISLGEVQLMSLPVC</sequence>
<dbReference type="CDD" id="cd07067">
    <property type="entry name" value="HP_PGM_like"/>
    <property type="match status" value="1"/>
</dbReference>
<dbReference type="PIRSF" id="PIRSF000709">
    <property type="entry name" value="6PFK_2-Ptase"/>
    <property type="match status" value="1"/>
</dbReference>
<dbReference type="Proteomes" id="UP000183639">
    <property type="component" value="Unassembled WGS sequence"/>
</dbReference>
<dbReference type="PROSITE" id="PS00175">
    <property type="entry name" value="PG_MUTASE"/>
    <property type="match status" value="1"/>
</dbReference>
<evidence type="ECO:0000313" key="3">
    <source>
        <dbReference type="Proteomes" id="UP000183639"/>
    </source>
</evidence>
<evidence type="ECO:0000256" key="1">
    <source>
        <dbReference type="PIRSR" id="PIRSR613078-2"/>
    </source>
</evidence>
<dbReference type="InterPro" id="IPR029033">
    <property type="entry name" value="His_PPase_superfam"/>
</dbReference>
<feature type="binding site" evidence="1">
    <location>
        <begin position="15"/>
        <end position="22"/>
    </location>
    <ligand>
        <name>substrate</name>
    </ligand>
</feature>
<accession>A0A1I3HJG0</accession>
<dbReference type="Pfam" id="PF00300">
    <property type="entry name" value="His_Phos_1"/>
    <property type="match status" value="1"/>
</dbReference>
<proteinExistence type="predicted"/>
<evidence type="ECO:0000313" key="2">
    <source>
        <dbReference type="EMBL" id="SFI35763.1"/>
    </source>
</evidence>
<dbReference type="InterPro" id="IPR013078">
    <property type="entry name" value="His_Pase_superF_clade-1"/>
</dbReference>
<feature type="binding site" evidence="1">
    <location>
        <position position="71"/>
    </location>
    <ligand>
        <name>substrate</name>
    </ligand>
</feature>
<dbReference type="PANTHER" id="PTHR48100">
    <property type="entry name" value="BROAD-SPECIFICITY PHOSPHATASE YOR283W-RELATED"/>
    <property type="match status" value="1"/>
</dbReference>
<dbReference type="GO" id="GO:0016791">
    <property type="term" value="F:phosphatase activity"/>
    <property type="evidence" value="ECO:0007669"/>
    <property type="project" value="TreeGrafter"/>
</dbReference>
<name>A0A1I3HJG0_SELRU</name>
<dbReference type="EMBL" id="FOQK01000031">
    <property type="protein sequence ID" value="SFI35763.1"/>
    <property type="molecule type" value="Genomic_DNA"/>
</dbReference>
<dbReference type="InterPro" id="IPR001345">
    <property type="entry name" value="PG/BPGM_mutase_AS"/>
</dbReference>
<dbReference type="AlphaFoldDB" id="A0A1I3HJG0"/>
<dbReference type="SMART" id="SM00855">
    <property type="entry name" value="PGAM"/>
    <property type="match status" value="1"/>
</dbReference>
<dbReference type="OrthoDB" id="9781415at2"/>
<protein>
    <submittedName>
        <fullName evidence="2">Alpha-ribazole phosphatase</fullName>
    </submittedName>
</protein>
<dbReference type="Gene3D" id="3.40.50.1240">
    <property type="entry name" value="Phosphoglycerate mutase-like"/>
    <property type="match status" value="1"/>
</dbReference>
<dbReference type="RefSeq" id="WP_075445607.1">
    <property type="nucleotide sequence ID" value="NZ_FOQK01000031.1"/>
</dbReference>
<organism evidence="2 3">
    <name type="scientific">Selenomonas ruminantium</name>
    <dbReference type="NCBI Taxonomy" id="971"/>
    <lineage>
        <taxon>Bacteria</taxon>
        <taxon>Bacillati</taxon>
        <taxon>Bacillota</taxon>
        <taxon>Negativicutes</taxon>
        <taxon>Selenomonadales</taxon>
        <taxon>Selenomonadaceae</taxon>
        <taxon>Selenomonas</taxon>
    </lineage>
</organism>
<dbReference type="GO" id="GO:0005737">
    <property type="term" value="C:cytoplasm"/>
    <property type="evidence" value="ECO:0007669"/>
    <property type="project" value="TreeGrafter"/>
</dbReference>